<reference evidence="1 2" key="1">
    <citation type="submission" date="2023-05" db="EMBL/GenBank/DDBJ databases">
        <title>B98-5 Cell Line De Novo Hybrid Assembly: An Optical Mapping Approach.</title>
        <authorList>
            <person name="Kananen K."/>
            <person name="Auerbach J.A."/>
            <person name="Kautto E."/>
            <person name="Blachly J.S."/>
        </authorList>
    </citation>
    <scope>NUCLEOTIDE SEQUENCE [LARGE SCALE GENOMIC DNA]</scope>
    <source>
        <strain evidence="1">B95-8</strain>
        <tissue evidence="1">Cell line</tissue>
    </source>
</reference>
<gene>
    <name evidence="1" type="ORF">P7K49_003216</name>
</gene>
<name>A0ABQ9WK07_SAGOE</name>
<sequence>DEDSDLKEGEKKRFRHICSSHPSCCCAVSSSSWNCDGEVLHSPAIERPPLQP</sequence>
<protein>
    <submittedName>
        <fullName evidence="1">Uncharacterized protein</fullName>
    </submittedName>
</protein>
<keyword evidence="2" id="KW-1185">Reference proteome</keyword>
<feature type="non-terminal residue" evidence="1">
    <location>
        <position position="1"/>
    </location>
</feature>
<comment type="caution">
    <text evidence="1">The sequence shown here is derived from an EMBL/GenBank/DDBJ whole genome shotgun (WGS) entry which is preliminary data.</text>
</comment>
<evidence type="ECO:0000313" key="1">
    <source>
        <dbReference type="EMBL" id="KAK2121830.1"/>
    </source>
</evidence>
<organism evidence="1 2">
    <name type="scientific">Saguinus oedipus</name>
    <name type="common">Cotton-top tamarin</name>
    <name type="synonym">Oedipomidas oedipus</name>
    <dbReference type="NCBI Taxonomy" id="9490"/>
    <lineage>
        <taxon>Eukaryota</taxon>
        <taxon>Metazoa</taxon>
        <taxon>Chordata</taxon>
        <taxon>Craniata</taxon>
        <taxon>Vertebrata</taxon>
        <taxon>Euteleostomi</taxon>
        <taxon>Mammalia</taxon>
        <taxon>Eutheria</taxon>
        <taxon>Euarchontoglires</taxon>
        <taxon>Primates</taxon>
        <taxon>Haplorrhini</taxon>
        <taxon>Platyrrhini</taxon>
        <taxon>Cebidae</taxon>
        <taxon>Callitrichinae</taxon>
        <taxon>Saguinus</taxon>
    </lineage>
</organism>
<dbReference type="EMBL" id="JASSZA010000001">
    <property type="protein sequence ID" value="KAK2121830.1"/>
    <property type="molecule type" value="Genomic_DNA"/>
</dbReference>
<dbReference type="Proteomes" id="UP001266305">
    <property type="component" value="Unassembled WGS sequence"/>
</dbReference>
<evidence type="ECO:0000313" key="2">
    <source>
        <dbReference type="Proteomes" id="UP001266305"/>
    </source>
</evidence>
<accession>A0ABQ9WK07</accession>
<proteinExistence type="predicted"/>